<name>A0AA48KZ22_9FIRM</name>
<dbReference type="Proteomes" id="UP001337580">
    <property type="component" value="Chromosome"/>
</dbReference>
<proteinExistence type="predicted"/>
<gene>
    <name evidence="1" type="ORF">CfP315_0394</name>
</gene>
<organism evidence="1">
    <name type="scientific">Candidatus Improbicoccus pseudotrichonymphae</name>
    <dbReference type="NCBI Taxonomy" id="3033792"/>
    <lineage>
        <taxon>Bacteria</taxon>
        <taxon>Bacillati</taxon>
        <taxon>Bacillota</taxon>
        <taxon>Clostridia</taxon>
        <taxon>Candidatus Improbicoccus</taxon>
    </lineage>
</organism>
<dbReference type="KEGG" id="ips:CfP315_0394"/>
<evidence type="ECO:0000313" key="1">
    <source>
        <dbReference type="EMBL" id="BED91859.1"/>
    </source>
</evidence>
<dbReference type="EMBL" id="AP027924">
    <property type="protein sequence ID" value="BED91859.1"/>
    <property type="molecule type" value="Genomic_DNA"/>
</dbReference>
<dbReference type="AlphaFoldDB" id="A0AA48KZ22"/>
<sequence>MIFIFGSNFYSLIFRNSSNSLNFGRIDLKIMQNYVIFHVFVFNLFCETKYDMYIILGEKGNIGCQKAFITTNNCGCLDDTFRITTKNSKFPIENYKKISCIALINNKTNDVVAFNGDEFEYKDIIFNKKEKQIYCVNEKFEGIINSGKKHWPFTKQNDSINLIKISPNTFTKLKLNMKDNLRRFIENNNKIYGYLIFGSLKKGSKILYILGIPDKYDFNQAIAMANMGIYRFLTLDFKRNAQQGDLGFWMFFE</sequence>
<reference evidence="1" key="1">
    <citation type="journal article" date="2023" name="ISME J.">
        <title>Emergence of putative energy parasites within Clostridia revealed by genome analysis of a novel endosymbiotic clade.</title>
        <authorList>
            <person name="Takahashi K."/>
            <person name="Kuwahara H."/>
            <person name="Horikawa Y."/>
            <person name="Izawa K."/>
            <person name="Kato D."/>
            <person name="Inagaki T."/>
            <person name="Yuki M."/>
            <person name="Ohkuma M."/>
            <person name="Hongoh Y."/>
        </authorList>
    </citation>
    <scope>NUCLEOTIDE SEQUENCE</scope>
    <source>
        <strain evidence="1">CfP3-15</strain>
    </source>
</reference>
<protein>
    <submittedName>
        <fullName evidence="1">Uncharacterized protein</fullName>
    </submittedName>
</protein>
<accession>A0AA48KZ22</accession>